<accession>A0A9P0F1G3</accession>
<feature type="region of interest" description="Disordered" evidence="1">
    <location>
        <begin position="199"/>
        <end position="219"/>
    </location>
</feature>
<dbReference type="InterPro" id="IPR021087">
    <property type="entry name" value="Uncharacterised_PixA/AidA"/>
</dbReference>
<proteinExistence type="predicted"/>
<evidence type="ECO:0000313" key="3">
    <source>
        <dbReference type="Proteomes" id="UP001152759"/>
    </source>
</evidence>
<reference evidence="2" key="1">
    <citation type="submission" date="2021-12" db="EMBL/GenBank/DDBJ databases">
        <authorList>
            <person name="King R."/>
        </authorList>
    </citation>
    <scope>NUCLEOTIDE SEQUENCE</scope>
</reference>
<gene>
    <name evidence="2" type="ORF">BEMITA_LOCUS3678</name>
</gene>
<dbReference type="Gene3D" id="2.60.40.3910">
    <property type="entry name" value="Inclusion body protein"/>
    <property type="match status" value="2"/>
</dbReference>
<dbReference type="Pfam" id="PF12306">
    <property type="entry name" value="PixA"/>
    <property type="match status" value="2"/>
</dbReference>
<protein>
    <submittedName>
        <fullName evidence="2">Uncharacterized protein</fullName>
    </submittedName>
</protein>
<dbReference type="EMBL" id="OU963863">
    <property type="protein sequence ID" value="CAH0384347.1"/>
    <property type="molecule type" value="Genomic_DNA"/>
</dbReference>
<name>A0A9P0F1G3_BEMTA</name>
<feature type="region of interest" description="Disordered" evidence="1">
    <location>
        <begin position="69"/>
        <end position="89"/>
    </location>
</feature>
<keyword evidence="3" id="KW-1185">Reference proteome</keyword>
<organism evidence="2 3">
    <name type="scientific">Bemisia tabaci</name>
    <name type="common">Sweetpotato whitefly</name>
    <name type="synonym">Aleurodes tabaci</name>
    <dbReference type="NCBI Taxonomy" id="7038"/>
    <lineage>
        <taxon>Eukaryota</taxon>
        <taxon>Metazoa</taxon>
        <taxon>Ecdysozoa</taxon>
        <taxon>Arthropoda</taxon>
        <taxon>Hexapoda</taxon>
        <taxon>Insecta</taxon>
        <taxon>Pterygota</taxon>
        <taxon>Neoptera</taxon>
        <taxon>Paraneoptera</taxon>
        <taxon>Hemiptera</taxon>
        <taxon>Sternorrhyncha</taxon>
        <taxon>Aleyrodoidea</taxon>
        <taxon>Aleyrodidae</taxon>
        <taxon>Aleyrodinae</taxon>
        <taxon>Bemisia</taxon>
    </lineage>
</organism>
<dbReference type="InterPro" id="IPR038712">
    <property type="entry name" value="PixA-like_sf"/>
</dbReference>
<evidence type="ECO:0000256" key="1">
    <source>
        <dbReference type="SAM" id="MobiDB-lite"/>
    </source>
</evidence>
<sequence length="272" mass="29832">MMSPESWALGGQGTAQLVTRGRVGDVVRWFGVSETDNLDTSVIIYRAEFPRPIVDEPQLQILEAPSIEASVHPDPGDHSTRSQQPPRKHTAVLTTTGTLSGYAKYSVSFALYTRDPDPKKPSVVPDKRVFMMSSESWALGGQGTAQLVTRGRVGDVVRWFGVSETDNLDTSVIIYRAEFPRPIVDEPQLQILEAPSIEASVHPDPGDHSTRSQQPPRKHTAVLTTIGTLSGYAKYSVSFALYTRDPVDSTPRLFGYFNNGVAIYQSKIGIGQ</sequence>
<evidence type="ECO:0000313" key="2">
    <source>
        <dbReference type="EMBL" id="CAH0384347.1"/>
    </source>
</evidence>
<dbReference type="AlphaFoldDB" id="A0A9P0F1G3"/>
<dbReference type="Proteomes" id="UP001152759">
    <property type="component" value="Chromosome 2"/>
</dbReference>